<dbReference type="GO" id="GO:0046872">
    <property type="term" value="F:metal ion binding"/>
    <property type="evidence" value="ECO:0007669"/>
    <property type="project" value="UniProtKB-KW"/>
</dbReference>
<accession>A0A381Q6D3</accession>
<dbReference type="PANTHER" id="PTHR43048:SF3">
    <property type="entry name" value="METHYLMALONYL-COA EPIMERASE, MITOCHONDRIAL"/>
    <property type="match status" value="1"/>
</dbReference>
<dbReference type="AlphaFoldDB" id="A0A381Q6D3"/>
<dbReference type="SUPFAM" id="SSF54593">
    <property type="entry name" value="Glyoxalase/Bleomycin resistance protein/Dihydroxybiphenyl dioxygenase"/>
    <property type="match status" value="1"/>
</dbReference>
<dbReference type="Gene3D" id="3.10.180.10">
    <property type="entry name" value="2,3-Dihydroxybiphenyl 1,2-Dioxygenase, domain 1"/>
    <property type="match status" value="1"/>
</dbReference>
<dbReference type="PROSITE" id="PS51819">
    <property type="entry name" value="VOC"/>
    <property type="match status" value="1"/>
</dbReference>
<evidence type="ECO:0000256" key="1">
    <source>
        <dbReference type="ARBA" id="ARBA00022723"/>
    </source>
</evidence>
<name>A0A381Q6D3_9ZZZZ</name>
<dbReference type="PANTHER" id="PTHR43048">
    <property type="entry name" value="METHYLMALONYL-COA EPIMERASE"/>
    <property type="match status" value="1"/>
</dbReference>
<evidence type="ECO:0000313" key="3">
    <source>
        <dbReference type="EMBL" id="SUZ74905.1"/>
    </source>
</evidence>
<reference evidence="3" key="1">
    <citation type="submission" date="2018-05" db="EMBL/GenBank/DDBJ databases">
        <authorList>
            <person name="Lanie J.A."/>
            <person name="Ng W.-L."/>
            <person name="Kazmierczak K.M."/>
            <person name="Andrzejewski T.M."/>
            <person name="Davidsen T.M."/>
            <person name="Wayne K.J."/>
            <person name="Tettelin H."/>
            <person name="Glass J.I."/>
            <person name="Rusch D."/>
            <person name="Podicherti R."/>
            <person name="Tsui H.-C.T."/>
            <person name="Winkler M.E."/>
        </authorList>
    </citation>
    <scope>NUCLEOTIDE SEQUENCE</scope>
</reference>
<dbReference type="Pfam" id="PF13669">
    <property type="entry name" value="Glyoxalase_4"/>
    <property type="match status" value="1"/>
</dbReference>
<feature type="domain" description="VOC" evidence="2">
    <location>
        <begin position="4"/>
        <end position="139"/>
    </location>
</feature>
<dbReference type="GO" id="GO:0046491">
    <property type="term" value="P:L-methylmalonyl-CoA metabolic process"/>
    <property type="evidence" value="ECO:0007669"/>
    <property type="project" value="TreeGrafter"/>
</dbReference>
<protein>
    <recommendedName>
        <fullName evidence="2">VOC domain-containing protein</fullName>
    </recommendedName>
</protein>
<dbReference type="InterPro" id="IPR051785">
    <property type="entry name" value="MMCE/EMCE_epimerase"/>
</dbReference>
<proteinExistence type="predicted"/>
<dbReference type="GO" id="GO:0004493">
    <property type="term" value="F:methylmalonyl-CoA epimerase activity"/>
    <property type="evidence" value="ECO:0007669"/>
    <property type="project" value="TreeGrafter"/>
</dbReference>
<evidence type="ECO:0000259" key="2">
    <source>
        <dbReference type="PROSITE" id="PS51819"/>
    </source>
</evidence>
<keyword evidence="1" id="KW-0479">Metal-binding</keyword>
<organism evidence="3">
    <name type="scientific">marine metagenome</name>
    <dbReference type="NCBI Taxonomy" id="408172"/>
    <lineage>
        <taxon>unclassified sequences</taxon>
        <taxon>metagenomes</taxon>
        <taxon>ecological metagenomes</taxon>
    </lineage>
</organism>
<dbReference type="InterPro" id="IPR037523">
    <property type="entry name" value="VOC_core"/>
</dbReference>
<dbReference type="EMBL" id="UINC01001227">
    <property type="protein sequence ID" value="SUZ74905.1"/>
    <property type="molecule type" value="Genomic_DNA"/>
</dbReference>
<gene>
    <name evidence="3" type="ORF">METZ01_LOCUS27759</name>
</gene>
<dbReference type="InterPro" id="IPR029068">
    <property type="entry name" value="Glyas_Bleomycin-R_OHBP_Dase"/>
</dbReference>
<sequence>MIVRLDHIGIVAPNIEQALGILDAKLGFPLASTTPLPDGAYFAPEGTHNYMFQVGTGETMIEVLVPVVPEAGTYKFLQRFGAGLHHWGYACDDVEEEAARLREQGLQQIELGGPDPASITAAFFHPKTAGGILTELVPLRQP</sequence>